<feature type="transmembrane region" description="Helical" evidence="4">
    <location>
        <begin position="276"/>
        <end position="295"/>
    </location>
</feature>
<evidence type="ECO:0000256" key="2">
    <source>
        <dbReference type="ARBA" id="ARBA00022989"/>
    </source>
</evidence>
<dbReference type="InterPro" id="IPR011701">
    <property type="entry name" value="MFS"/>
</dbReference>
<dbReference type="Gene3D" id="1.20.1250.20">
    <property type="entry name" value="MFS general substrate transporter like domains"/>
    <property type="match status" value="1"/>
</dbReference>
<accession>A0ABQ5UT50</accession>
<keyword evidence="7" id="KW-1185">Reference proteome</keyword>
<evidence type="ECO:0000313" key="7">
    <source>
        <dbReference type="Proteomes" id="UP001161405"/>
    </source>
</evidence>
<gene>
    <name evidence="6" type="ORF">GCM10007879_13860</name>
</gene>
<feature type="transmembrane region" description="Helical" evidence="4">
    <location>
        <begin position="108"/>
        <end position="130"/>
    </location>
</feature>
<feature type="transmembrane region" description="Helical" evidence="4">
    <location>
        <begin position="302"/>
        <end position="320"/>
    </location>
</feature>
<reference evidence="6" key="1">
    <citation type="journal article" date="2014" name="Int. J. Syst. Evol. Microbiol.">
        <title>Complete genome of a new Firmicutes species belonging to the dominant human colonic microbiota ('Ruminococcus bicirculans') reveals two chromosomes and a selective capacity to utilize plant glucans.</title>
        <authorList>
            <consortium name="NISC Comparative Sequencing Program"/>
            <person name="Wegmann U."/>
            <person name="Louis P."/>
            <person name="Goesmann A."/>
            <person name="Henrissat B."/>
            <person name="Duncan S.H."/>
            <person name="Flint H.J."/>
        </authorList>
    </citation>
    <scope>NUCLEOTIDE SEQUENCE</scope>
    <source>
        <strain evidence="6">NBRC 107169</strain>
    </source>
</reference>
<keyword evidence="3 4" id="KW-0472">Membrane</keyword>
<feature type="transmembrane region" description="Helical" evidence="4">
    <location>
        <begin position="326"/>
        <end position="348"/>
    </location>
</feature>
<feature type="transmembrane region" description="Helical" evidence="4">
    <location>
        <begin position="20"/>
        <end position="40"/>
    </location>
</feature>
<dbReference type="InterPro" id="IPR050327">
    <property type="entry name" value="Proton-linked_MCT"/>
</dbReference>
<dbReference type="SUPFAM" id="SSF103473">
    <property type="entry name" value="MFS general substrate transporter"/>
    <property type="match status" value="1"/>
</dbReference>
<feature type="transmembrane region" description="Helical" evidence="4">
    <location>
        <begin position="60"/>
        <end position="79"/>
    </location>
</feature>
<feature type="transmembrane region" description="Helical" evidence="4">
    <location>
        <begin position="176"/>
        <end position="196"/>
    </location>
</feature>
<evidence type="ECO:0000256" key="1">
    <source>
        <dbReference type="ARBA" id="ARBA00022692"/>
    </source>
</evidence>
<feature type="transmembrane region" description="Helical" evidence="4">
    <location>
        <begin position="236"/>
        <end position="256"/>
    </location>
</feature>
<feature type="transmembrane region" description="Helical" evidence="4">
    <location>
        <begin position="360"/>
        <end position="383"/>
    </location>
</feature>
<dbReference type="InterPro" id="IPR020846">
    <property type="entry name" value="MFS_dom"/>
</dbReference>
<feature type="domain" description="Major facilitator superfamily (MFS) profile" evidence="5">
    <location>
        <begin position="1"/>
        <end position="414"/>
    </location>
</feature>
<keyword evidence="2 4" id="KW-1133">Transmembrane helix</keyword>
<comment type="caution">
    <text evidence="6">The sequence shown here is derived from an EMBL/GenBank/DDBJ whole genome shotgun (WGS) entry which is preliminary data.</text>
</comment>
<feature type="transmembrane region" description="Helical" evidence="4">
    <location>
        <begin position="86"/>
        <end position="102"/>
    </location>
</feature>
<feature type="transmembrane region" description="Helical" evidence="4">
    <location>
        <begin position="151"/>
        <end position="170"/>
    </location>
</feature>
<evidence type="ECO:0000256" key="3">
    <source>
        <dbReference type="ARBA" id="ARBA00023136"/>
    </source>
</evidence>
<dbReference type="Pfam" id="PF07690">
    <property type="entry name" value="MFS_1"/>
    <property type="match status" value="1"/>
</dbReference>
<proteinExistence type="predicted"/>
<organism evidence="6 7">
    <name type="scientific">Maritalea porphyrae</name>
    <dbReference type="NCBI Taxonomy" id="880732"/>
    <lineage>
        <taxon>Bacteria</taxon>
        <taxon>Pseudomonadati</taxon>
        <taxon>Pseudomonadota</taxon>
        <taxon>Alphaproteobacteria</taxon>
        <taxon>Hyphomicrobiales</taxon>
        <taxon>Devosiaceae</taxon>
        <taxon>Maritalea</taxon>
    </lineage>
</organism>
<dbReference type="PANTHER" id="PTHR11360:SF308">
    <property type="entry name" value="BLL3089 PROTEIN"/>
    <property type="match status" value="1"/>
</dbReference>
<evidence type="ECO:0000256" key="4">
    <source>
        <dbReference type="SAM" id="Phobius"/>
    </source>
</evidence>
<dbReference type="RefSeq" id="WP_284363062.1">
    <property type="nucleotide sequence ID" value="NZ_BSNI01000002.1"/>
</dbReference>
<evidence type="ECO:0000313" key="6">
    <source>
        <dbReference type="EMBL" id="GLQ17137.1"/>
    </source>
</evidence>
<name>A0ABQ5UT50_9HYPH</name>
<dbReference type="EMBL" id="BSNI01000002">
    <property type="protein sequence ID" value="GLQ17137.1"/>
    <property type="molecule type" value="Genomic_DNA"/>
</dbReference>
<dbReference type="InterPro" id="IPR036259">
    <property type="entry name" value="MFS_trans_sf"/>
</dbReference>
<feature type="transmembrane region" description="Helical" evidence="4">
    <location>
        <begin position="389"/>
        <end position="410"/>
    </location>
</feature>
<sequence length="426" mass="46093">MSLVSPSPPLSELTARQWQWIGAGLMMTFASMGGQTLFIAQFNSDIRAHFGLTDGQFAGLYTVATLFSAILIAVIGQVTDKLGPRFLAIICTVGLALMALAMSMVDHWVLLCLVLFGLRFFGQGMLPHIAQTAMARWFNRFRGRALAFSQMGYTAGEALLPFIITVSLLSLSWRDIWAIGAGFLIIIMLPLIIFLLRDPPDGKRAKARGDINPDAADGNALTGDDWKRRKVLRDPLFYALAFGAMTLPALATIYFFHQAHLVGVKGWSVSTYTAWFPIMSVTGVSVSILTGFLVDRFGAFRLLPFMYLPIGIACLIMASLNDVWAIPLFLMVLAMGGGMAPSVFGALWAEMYGTTHIGAVRSLAIAVMVFASAAGPGIAGGLIDVGINLVTQSWFNAVYCLGITVLYLLLQGRMAARKSELMAPIG</sequence>
<evidence type="ECO:0000259" key="5">
    <source>
        <dbReference type="PROSITE" id="PS50850"/>
    </source>
</evidence>
<reference evidence="6" key="2">
    <citation type="submission" date="2023-01" db="EMBL/GenBank/DDBJ databases">
        <title>Draft genome sequence of Maritalea porphyrae strain NBRC 107169.</title>
        <authorList>
            <person name="Sun Q."/>
            <person name="Mori K."/>
        </authorList>
    </citation>
    <scope>NUCLEOTIDE SEQUENCE</scope>
    <source>
        <strain evidence="6">NBRC 107169</strain>
    </source>
</reference>
<dbReference type="Proteomes" id="UP001161405">
    <property type="component" value="Unassembled WGS sequence"/>
</dbReference>
<keyword evidence="1 4" id="KW-0812">Transmembrane</keyword>
<protein>
    <submittedName>
        <fullName evidence="6">MFS transporter</fullName>
    </submittedName>
</protein>
<dbReference type="PANTHER" id="PTHR11360">
    <property type="entry name" value="MONOCARBOXYLATE TRANSPORTER"/>
    <property type="match status" value="1"/>
</dbReference>
<dbReference type="PROSITE" id="PS50850">
    <property type="entry name" value="MFS"/>
    <property type="match status" value="1"/>
</dbReference>